<keyword evidence="2" id="KW-1133">Transmembrane helix</keyword>
<protein>
    <submittedName>
        <fullName evidence="4">Lipopolysaccharide/colanic/teichoic acid biosynthesis glycosyltransferase</fullName>
    </submittedName>
</protein>
<accession>A0A3D9KDZ3</accession>
<feature type="transmembrane region" description="Helical" evidence="2">
    <location>
        <begin position="7"/>
        <end position="30"/>
    </location>
</feature>
<comment type="similarity">
    <text evidence="1">Belongs to the bacterial sugar transferase family.</text>
</comment>
<comment type="caution">
    <text evidence="4">The sequence shown here is derived from an EMBL/GenBank/DDBJ whole genome shotgun (WGS) entry which is preliminary data.</text>
</comment>
<evidence type="ECO:0000313" key="4">
    <source>
        <dbReference type="EMBL" id="RED84027.1"/>
    </source>
</evidence>
<name>A0A3D9KDZ3_9BACL</name>
<sequence>MKRSFDIVVSFTFLLLTLPFLLIISLAIVINSKGGVLFKQNRVGIYGKEFPIYKFRSMIPDAESRGPYYTAKGDKRITRVGAFLRKTSLDELPQLINVLKGDMSLVGPRPDLQAQKEFYSDAEWEMRHRVRPGITGYAQATLRSDATIEQRKELDLNYVKECSFSFDIKIIFLTAKQVVKRGSY</sequence>
<dbReference type="Proteomes" id="UP000256977">
    <property type="component" value="Unassembled WGS sequence"/>
</dbReference>
<evidence type="ECO:0000313" key="5">
    <source>
        <dbReference type="Proteomes" id="UP000256977"/>
    </source>
</evidence>
<dbReference type="PANTHER" id="PTHR30576">
    <property type="entry name" value="COLANIC BIOSYNTHESIS UDP-GLUCOSE LIPID CARRIER TRANSFERASE"/>
    <property type="match status" value="1"/>
</dbReference>
<keyword evidence="2" id="KW-0472">Membrane</keyword>
<dbReference type="OrthoDB" id="9808602at2"/>
<dbReference type="RefSeq" id="WP_116060660.1">
    <property type="nucleotide sequence ID" value="NZ_QRDZ01000007.1"/>
</dbReference>
<dbReference type="PANTHER" id="PTHR30576:SF0">
    <property type="entry name" value="UNDECAPRENYL-PHOSPHATE N-ACETYLGALACTOSAMINYL 1-PHOSPHATE TRANSFERASE-RELATED"/>
    <property type="match status" value="1"/>
</dbReference>
<keyword evidence="4" id="KW-0808">Transferase</keyword>
<organism evidence="4 5">
    <name type="scientific">Cohnella phaseoli</name>
    <dbReference type="NCBI Taxonomy" id="456490"/>
    <lineage>
        <taxon>Bacteria</taxon>
        <taxon>Bacillati</taxon>
        <taxon>Bacillota</taxon>
        <taxon>Bacilli</taxon>
        <taxon>Bacillales</taxon>
        <taxon>Paenibacillaceae</taxon>
        <taxon>Cohnella</taxon>
    </lineage>
</organism>
<keyword evidence="2" id="KW-0812">Transmembrane</keyword>
<evidence type="ECO:0000256" key="2">
    <source>
        <dbReference type="SAM" id="Phobius"/>
    </source>
</evidence>
<evidence type="ECO:0000256" key="1">
    <source>
        <dbReference type="ARBA" id="ARBA00006464"/>
    </source>
</evidence>
<dbReference type="Pfam" id="PF02397">
    <property type="entry name" value="Bac_transf"/>
    <property type="match status" value="1"/>
</dbReference>
<feature type="domain" description="Bacterial sugar transferase" evidence="3">
    <location>
        <begin position="2"/>
        <end position="180"/>
    </location>
</feature>
<evidence type="ECO:0000259" key="3">
    <source>
        <dbReference type="Pfam" id="PF02397"/>
    </source>
</evidence>
<dbReference type="GO" id="GO:0016780">
    <property type="term" value="F:phosphotransferase activity, for other substituted phosphate groups"/>
    <property type="evidence" value="ECO:0007669"/>
    <property type="project" value="TreeGrafter"/>
</dbReference>
<dbReference type="InterPro" id="IPR003362">
    <property type="entry name" value="Bact_transf"/>
</dbReference>
<proteinExistence type="inferred from homology"/>
<dbReference type="EMBL" id="QRDZ01000007">
    <property type="protein sequence ID" value="RED84027.1"/>
    <property type="molecule type" value="Genomic_DNA"/>
</dbReference>
<dbReference type="AlphaFoldDB" id="A0A3D9KDZ3"/>
<keyword evidence="5" id="KW-1185">Reference proteome</keyword>
<reference evidence="4 5" key="1">
    <citation type="submission" date="2018-07" db="EMBL/GenBank/DDBJ databases">
        <title>Genomic Encyclopedia of Type Strains, Phase III (KMG-III): the genomes of soil and plant-associated and newly described type strains.</title>
        <authorList>
            <person name="Whitman W."/>
        </authorList>
    </citation>
    <scope>NUCLEOTIDE SEQUENCE [LARGE SCALE GENOMIC DNA]</scope>
    <source>
        <strain evidence="4 5">CECT 7287</strain>
    </source>
</reference>
<gene>
    <name evidence="4" type="ORF">DFP98_107135</name>
</gene>